<reference evidence="1 2" key="1">
    <citation type="submission" date="2020-04" db="EMBL/GenBank/DDBJ databases">
        <title>Novel species.</title>
        <authorList>
            <person name="Teo W.F.A."/>
            <person name="Lipun K."/>
            <person name="Srisuk N."/>
            <person name="Duangmal K."/>
        </authorList>
    </citation>
    <scope>NUCLEOTIDE SEQUENCE [LARGE SCALE GENOMIC DNA]</scope>
    <source>
        <strain evidence="1 2">K13G38</strain>
    </source>
</reference>
<organism evidence="1 2">
    <name type="scientific">Amycolatopsis acididurans</name>
    <dbReference type="NCBI Taxonomy" id="2724524"/>
    <lineage>
        <taxon>Bacteria</taxon>
        <taxon>Bacillati</taxon>
        <taxon>Actinomycetota</taxon>
        <taxon>Actinomycetes</taxon>
        <taxon>Pseudonocardiales</taxon>
        <taxon>Pseudonocardiaceae</taxon>
        <taxon>Amycolatopsis</taxon>
    </lineage>
</organism>
<gene>
    <name evidence="1" type="ORF">HFP15_19845</name>
</gene>
<name>A0ABX1J660_9PSEU</name>
<dbReference type="Proteomes" id="UP000715441">
    <property type="component" value="Unassembled WGS sequence"/>
</dbReference>
<evidence type="ECO:0000313" key="2">
    <source>
        <dbReference type="Proteomes" id="UP000715441"/>
    </source>
</evidence>
<keyword evidence="2" id="KW-1185">Reference proteome</keyword>
<evidence type="ECO:0000313" key="1">
    <source>
        <dbReference type="EMBL" id="NKQ55139.1"/>
    </source>
</evidence>
<sequence length="79" mass="8347">MAAPELTPSGRLGELLDAWRADIASVPMPELVELAVAVAIVREGLRRTGAAPDATPVRQASESFGARKLSVCEATYDHS</sequence>
<accession>A0ABX1J660</accession>
<proteinExistence type="predicted"/>
<protein>
    <submittedName>
        <fullName evidence="1">Uncharacterized protein</fullName>
    </submittedName>
</protein>
<dbReference type="EMBL" id="JAAXLS010000013">
    <property type="protein sequence ID" value="NKQ55139.1"/>
    <property type="molecule type" value="Genomic_DNA"/>
</dbReference>
<comment type="caution">
    <text evidence="1">The sequence shown here is derived from an EMBL/GenBank/DDBJ whole genome shotgun (WGS) entry which is preliminary data.</text>
</comment>
<dbReference type="RefSeq" id="WP_168517787.1">
    <property type="nucleotide sequence ID" value="NZ_JAAXLS010000013.1"/>
</dbReference>